<dbReference type="Pfam" id="PF05284">
    <property type="entry name" value="DUF736"/>
    <property type="match status" value="1"/>
</dbReference>
<dbReference type="InterPro" id="IPR007948">
    <property type="entry name" value="DUF736"/>
</dbReference>
<protein>
    <recommendedName>
        <fullName evidence="4">DUF736 domain-containing protein</fullName>
    </recommendedName>
</protein>
<gene>
    <name evidence="2" type="ORF">BRX40_02045</name>
</gene>
<evidence type="ECO:0008006" key="4">
    <source>
        <dbReference type="Google" id="ProtNLM"/>
    </source>
</evidence>
<dbReference type="EMBL" id="CP018820">
    <property type="protein sequence ID" value="APR51372.1"/>
    <property type="molecule type" value="Genomic_DNA"/>
</dbReference>
<dbReference type="Proteomes" id="UP000185161">
    <property type="component" value="Chromosome"/>
</dbReference>
<reference evidence="3" key="1">
    <citation type="submission" date="2016-12" db="EMBL/GenBank/DDBJ databases">
        <title>Whole genome sequencing of Sphingomonas sp. ABOJV.</title>
        <authorList>
            <person name="Conlan S."/>
            <person name="Thomas P.J."/>
            <person name="Mullikin J."/>
            <person name="Palmore T.N."/>
            <person name="Frank K.M."/>
            <person name="Segre J.A."/>
        </authorList>
    </citation>
    <scope>NUCLEOTIDE SEQUENCE [LARGE SCALE GENOMIC DNA]</scope>
    <source>
        <strain evidence="3">ABOJV</strain>
    </source>
</reference>
<accession>A0A1L6J5Z5</accession>
<evidence type="ECO:0000256" key="1">
    <source>
        <dbReference type="SAM" id="MobiDB-lite"/>
    </source>
</evidence>
<organism evidence="2 3">
    <name type="scientific">Sphingomonas koreensis</name>
    <dbReference type="NCBI Taxonomy" id="93064"/>
    <lineage>
        <taxon>Bacteria</taxon>
        <taxon>Pseudomonadati</taxon>
        <taxon>Pseudomonadota</taxon>
        <taxon>Alphaproteobacteria</taxon>
        <taxon>Sphingomonadales</taxon>
        <taxon>Sphingomonadaceae</taxon>
        <taxon>Sphingomonas</taxon>
    </lineage>
</organism>
<dbReference type="KEGG" id="skr:BRX40_02045"/>
<sequence length="112" mass="12421">MMQIGSFFRTAKGYEGIIETATLDIRISIVPAEQSDADKAPDWRVHRGDGGEGPEIGAGWNESGERAGDYVSLRIDDPAFAQPIRAALFQNAADKSAWSLRWNRQPKSREQD</sequence>
<feature type="compositionally biased region" description="Basic and acidic residues" evidence="1">
    <location>
        <begin position="36"/>
        <end position="50"/>
    </location>
</feature>
<evidence type="ECO:0000313" key="2">
    <source>
        <dbReference type="EMBL" id="APR51372.1"/>
    </source>
</evidence>
<keyword evidence="3" id="KW-1185">Reference proteome</keyword>
<dbReference type="AlphaFoldDB" id="A0A1L6J5Z5"/>
<evidence type="ECO:0000313" key="3">
    <source>
        <dbReference type="Proteomes" id="UP000185161"/>
    </source>
</evidence>
<dbReference type="STRING" id="93064.BRX40_02045"/>
<name>A0A1L6J5Z5_9SPHN</name>
<proteinExistence type="predicted"/>
<feature type="region of interest" description="Disordered" evidence="1">
    <location>
        <begin position="36"/>
        <end position="63"/>
    </location>
</feature>